<sequence>MIVSNETFSVDVRVTKPRILRMSNFENLISIMKTLRSDKGCPWDREQTHESLRPYLIEEAYEVLDAIDAKDDNELKIELGDLLLQVVFHAQLAHEEGLFSIDDVSSAVSEKLIRRHPHVFGDAKADTSDQVLTNWEKIKQSEKGPGKKSVLDGLPSHLPALLKAFRIQEKVARVNFDWQDIKAVFGKIREEISELEEAHDSTDQAAQEEEFGDLLFSLVNLARHLKVTPEDALRFTNEKFIRRFNYIEEKMSLTSESMDDATLEQLDLLWDEAKRLEKKPVKSG</sequence>
<reference evidence="2" key="1">
    <citation type="submission" date="2018-05" db="EMBL/GenBank/DDBJ databases">
        <authorList>
            <person name="Lanie J.A."/>
            <person name="Ng W.-L."/>
            <person name="Kazmierczak K.M."/>
            <person name="Andrzejewski T.M."/>
            <person name="Davidsen T.M."/>
            <person name="Wayne K.J."/>
            <person name="Tettelin H."/>
            <person name="Glass J.I."/>
            <person name="Rusch D."/>
            <person name="Podicherti R."/>
            <person name="Tsui H.-C.T."/>
            <person name="Winkler M.E."/>
        </authorList>
    </citation>
    <scope>NUCLEOTIDE SEQUENCE</scope>
</reference>
<dbReference type="GO" id="GO:0046052">
    <property type="term" value="P:UTP catabolic process"/>
    <property type="evidence" value="ECO:0007669"/>
    <property type="project" value="TreeGrafter"/>
</dbReference>
<feature type="domain" description="NTP pyrophosphohydrolase MazG-like" evidence="1">
    <location>
        <begin position="185"/>
        <end position="244"/>
    </location>
</feature>
<proteinExistence type="predicted"/>
<feature type="domain" description="NTP pyrophosphohydrolase MazG-like" evidence="1">
    <location>
        <begin position="47"/>
        <end position="120"/>
    </location>
</feature>
<dbReference type="GO" id="GO:0006950">
    <property type="term" value="P:response to stress"/>
    <property type="evidence" value="ECO:0007669"/>
    <property type="project" value="UniProtKB-ARBA"/>
</dbReference>
<dbReference type="EMBL" id="UINC01054369">
    <property type="protein sequence ID" value="SVB71988.1"/>
    <property type="molecule type" value="Genomic_DNA"/>
</dbReference>
<accession>A0A382G9S1</accession>
<name>A0A382G9S1_9ZZZZ</name>
<dbReference type="FunFam" id="1.10.287.1080:FF:000003">
    <property type="entry name" value="Nucleoside triphosphate pyrophosphohydrolase"/>
    <property type="match status" value="1"/>
</dbReference>
<dbReference type="InterPro" id="IPR011551">
    <property type="entry name" value="NTP_PyrPHydrolase_MazG"/>
</dbReference>
<dbReference type="PANTHER" id="PTHR30522:SF0">
    <property type="entry name" value="NUCLEOSIDE TRIPHOSPHATE PYROPHOSPHOHYDROLASE"/>
    <property type="match status" value="1"/>
</dbReference>
<dbReference type="GO" id="GO:0047429">
    <property type="term" value="F:nucleoside triphosphate diphosphatase activity"/>
    <property type="evidence" value="ECO:0007669"/>
    <property type="project" value="InterPro"/>
</dbReference>
<dbReference type="Pfam" id="PF03819">
    <property type="entry name" value="MazG"/>
    <property type="match status" value="2"/>
</dbReference>
<dbReference type="GO" id="GO:0046076">
    <property type="term" value="P:dTTP catabolic process"/>
    <property type="evidence" value="ECO:0007669"/>
    <property type="project" value="TreeGrafter"/>
</dbReference>
<evidence type="ECO:0000259" key="1">
    <source>
        <dbReference type="Pfam" id="PF03819"/>
    </source>
</evidence>
<dbReference type="NCBIfam" id="TIGR00444">
    <property type="entry name" value="mazG"/>
    <property type="match status" value="1"/>
</dbReference>
<dbReference type="Gene3D" id="1.10.287.1080">
    <property type="entry name" value="MazG-like"/>
    <property type="match status" value="2"/>
</dbReference>
<dbReference type="InterPro" id="IPR004518">
    <property type="entry name" value="MazG-like_dom"/>
</dbReference>
<dbReference type="GO" id="GO:0046047">
    <property type="term" value="P:TTP catabolic process"/>
    <property type="evidence" value="ECO:0007669"/>
    <property type="project" value="TreeGrafter"/>
</dbReference>
<dbReference type="GO" id="GO:0046061">
    <property type="term" value="P:dATP catabolic process"/>
    <property type="evidence" value="ECO:0007669"/>
    <property type="project" value="TreeGrafter"/>
</dbReference>
<dbReference type="CDD" id="cd11529">
    <property type="entry name" value="NTP-PPase_MazG_Cterm"/>
    <property type="match status" value="1"/>
</dbReference>
<evidence type="ECO:0000313" key="2">
    <source>
        <dbReference type="EMBL" id="SVB71988.1"/>
    </source>
</evidence>
<protein>
    <recommendedName>
        <fullName evidence="1">NTP pyrophosphohydrolase MazG-like domain-containing protein</fullName>
    </recommendedName>
</protein>
<dbReference type="NCBIfam" id="NF007113">
    <property type="entry name" value="PRK09562.1"/>
    <property type="match status" value="1"/>
</dbReference>
<dbReference type="SUPFAM" id="SSF101386">
    <property type="entry name" value="all-alpha NTP pyrophosphatases"/>
    <property type="match status" value="2"/>
</dbReference>
<organism evidence="2">
    <name type="scientific">marine metagenome</name>
    <dbReference type="NCBI Taxonomy" id="408172"/>
    <lineage>
        <taxon>unclassified sequences</taxon>
        <taxon>metagenomes</taxon>
        <taxon>ecological metagenomes</taxon>
    </lineage>
</organism>
<dbReference type="AlphaFoldDB" id="A0A382G9S1"/>
<dbReference type="PANTHER" id="PTHR30522">
    <property type="entry name" value="NUCLEOSIDE TRIPHOSPHATE PYROPHOSPHOHYDROLASE"/>
    <property type="match status" value="1"/>
</dbReference>
<dbReference type="CDD" id="cd11528">
    <property type="entry name" value="NTP-PPase_MazG_Nterm"/>
    <property type="match status" value="1"/>
</dbReference>
<dbReference type="InterPro" id="IPR048015">
    <property type="entry name" value="NTP-PPase_MazG-like_N"/>
</dbReference>
<dbReference type="InterPro" id="IPR048011">
    <property type="entry name" value="NTP-PPase_MazG-like_C"/>
</dbReference>
<dbReference type="FunFam" id="1.10.287.1080:FF:000001">
    <property type="entry name" value="Nucleoside triphosphate pyrophosphohydrolase"/>
    <property type="match status" value="1"/>
</dbReference>
<dbReference type="GO" id="GO:0046081">
    <property type="term" value="P:dUTP catabolic process"/>
    <property type="evidence" value="ECO:0007669"/>
    <property type="project" value="TreeGrafter"/>
</dbReference>
<gene>
    <name evidence="2" type="ORF">METZ01_LOCUS224842</name>
</gene>
<dbReference type="GO" id="GO:0006203">
    <property type="term" value="P:dGTP catabolic process"/>
    <property type="evidence" value="ECO:0007669"/>
    <property type="project" value="TreeGrafter"/>
</dbReference>